<proteinExistence type="predicted"/>
<dbReference type="AlphaFoldDB" id="A0A9W9GNA8"/>
<name>A0A9W9GNA8_9EURO</name>
<accession>A0A9W9GNA8</accession>
<protein>
    <submittedName>
        <fullName evidence="1">Uncharacterized protein</fullName>
    </submittedName>
</protein>
<dbReference type="Proteomes" id="UP001149079">
    <property type="component" value="Unassembled WGS sequence"/>
</dbReference>
<reference evidence="1" key="1">
    <citation type="submission" date="2022-11" db="EMBL/GenBank/DDBJ databases">
        <authorList>
            <person name="Petersen C."/>
        </authorList>
    </citation>
    <scope>NUCLEOTIDE SEQUENCE</scope>
    <source>
        <strain evidence="1">IBT 22155</strain>
    </source>
</reference>
<organism evidence="1 2">
    <name type="scientific">Penicillium bovifimosum</name>
    <dbReference type="NCBI Taxonomy" id="126998"/>
    <lineage>
        <taxon>Eukaryota</taxon>
        <taxon>Fungi</taxon>
        <taxon>Dikarya</taxon>
        <taxon>Ascomycota</taxon>
        <taxon>Pezizomycotina</taxon>
        <taxon>Eurotiomycetes</taxon>
        <taxon>Eurotiomycetidae</taxon>
        <taxon>Eurotiales</taxon>
        <taxon>Aspergillaceae</taxon>
        <taxon>Penicillium</taxon>
    </lineage>
</organism>
<keyword evidence="2" id="KW-1185">Reference proteome</keyword>
<evidence type="ECO:0000313" key="1">
    <source>
        <dbReference type="EMBL" id="KAJ5124803.1"/>
    </source>
</evidence>
<comment type="caution">
    <text evidence="1">The sequence shown here is derived from an EMBL/GenBank/DDBJ whole genome shotgun (WGS) entry which is preliminary data.</text>
</comment>
<dbReference type="GeneID" id="81408542"/>
<evidence type="ECO:0000313" key="2">
    <source>
        <dbReference type="Proteomes" id="UP001149079"/>
    </source>
</evidence>
<reference evidence="1" key="2">
    <citation type="journal article" date="2023" name="IMA Fungus">
        <title>Comparative genomic study of the Penicillium genus elucidates a diverse pangenome and 15 lateral gene transfer events.</title>
        <authorList>
            <person name="Petersen C."/>
            <person name="Sorensen T."/>
            <person name="Nielsen M.R."/>
            <person name="Sondergaard T.E."/>
            <person name="Sorensen J.L."/>
            <person name="Fitzpatrick D.A."/>
            <person name="Frisvad J.C."/>
            <person name="Nielsen K.L."/>
        </authorList>
    </citation>
    <scope>NUCLEOTIDE SEQUENCE</scope>
    <source>
        <strain evidence="1">IBT 22155</strain>
    </source>
</reference>
<sequence>MSSRNNKLVVIPITAASDGDVSTWPSSPYTERDDQNWRQKLAENWVKDAGTYQQAELSQMLRYNKSVSQNQVIKLM</sequence>
<dbReference type="RefSeq" id="XP_056519202.1">
    <property type="nucleotide sequence ID" value="XM_056669372.1"/>
</dbReference>
<dbReference type="EMBL" id="JAPQKL010000006">
    <property type="protein sequence ID" value="KAJ5124803.1"/>
    <property type="molecule type" value="Genomic_DNA"/>
</dbReference>
<gene>
    <name evidence="1" type="ORF">N7515_008628</name>
</gene>